<comment type="caution">
    <text evidence="2">The sequence shown here is derived from an EMBL/GenBank/DDBJ whole genome shotgun (WGS) entry which is preliminary data.</text>
</comment>
<evidence type="ECO:0000256" key="1">
    <source>
        <dbReference type="SAM" id="Phobius"/>
    </source>
</evidence>
<name>A0A1F6DDD1_9BACT</name>
<proteinExistence type="predicted"/>
<gene>
    <name evidence="2" type="ORF">A3C89_02910</name>
</gene>
<keyword evidence="1" id="KW-1133">Transmembrane helix</keyword>
<sequence>MIRFKTLVAFFVILFLATTVGKQIQVPGVSELAVSLTALVVFCGLYVMMSVDKIESDLDIIKKQLESRK</sequence>
<feature type="transmembrane region" description="Helical" evidence="1">
    <location>
        <begin position="32"/>
        <end position="51"/>
    </location>
</feature>
<dbReference type="Proteomes" id="UP000178794">
    <property type="component" value="Unassembled WGS sequence"/>
</dbReference>
<protein>
    <submittedName>
        <fullName evidence="2">Uncharacterized protein</fullName>
    </submittedName>
</protein>
<evidence type="ECO:0000313" key="3">
    <source>
        <dbReference type="Proteomes" id="UP000178794"/>
    </source>
</evidence>
<organism evidence="2 3">
    <name type="scientific">Candidatus Kaiserbacteria bacterium RIFCSPHIGHO2_02_FULL_50_50</name>
    <dbReference type="NCBI Taxonomy" id="1798492"/>
    <lineage>
        <taxon>Bacteria</taxon>
        <taxon>Candidatus Kaiseribacteriota</taxon>
    </lineage>
</organism>
<accession>A0A1F6DDD1</accession>
<reference evidence="2 3" key="1">
    <citation type="journal article" date="2016" name="Nat. Commun.">
        <title>Thousands of microbial genomes shed light on interconnected biogeochemical processes in an aquifer system.</title>
        <authorList>
            <person name="Anantharaman K."/>
            <person name="Brown C.T."/>
            <person name="Hug L.A."/>
            <person name="Sharon I."/>
            <person name="Castelle C.J."/>
            <person name="Probst A.J."/>
            <person name="Thomas B.C."/>
            <person name="Singh A."/>
            <person name="Wilkins M.J."/>
            <person name="Karaoz U."/>
            <person name="Brodie E.L."/>
            <person name="Williams K.H."/>
            <person name="Hubbard S.S."/>
            <person name="Banfield J.F."/>
        </authorList>
    </citation>
    <scope>NUCLEOTIDE SEQUENCE [LARGE SCALE GENOMIC DNA]</scope>
</reference>
<evidence type="ECO:0000313" key="2">
    <source>
        <dbReference type="EMBL" id="OGG59424.1"/>
    </source>
</evidence>
<dbReference type="EMBL" id="MFLF01000016">
    <property type="protein sequence ID" value="OGG59424.1"/>
    <property type="molecule type" value="Genomic_DNA"/>
</dbReference>
<dbReference type="AlphaFoldDB" id="A0A1F6DDD1"/>
<keyword evidence="1" id="KW-0812">Transmembrane</keyword>
<keyword evidence="1" id="KW-0472">Membrane</keyword>